<evidence type="ECO:0000313" key="7">
    <source>
        <dbReference type="Proteomes" id="UP000659344"/>
    </source>
</evidence>
<gene>
    <name evidence="6" type="primary">sbcC</name>
    <name evidence="6" type="ORF">GCM10008013_27740</name>
</gene>
<dbReference type="Pfam" id="PF13476">
    <property type="entry name" value="AAA_23"/>
    <property type="match status" value="1"/>
</dbReference>
<reference evidence="7" key="1">
    <citation type="journal article" date="2019" name="Int. J. Syst. Evol. Microbiol.">
        <title>The Global Catalogue of Microorganisms (GCM) 10K type strain sequencing project: providing services to taxonomists for standard genome sequencing and annotation.</title>
        <authorList>
            <consortium name="The Broad Institute Genomics Platform"/>
            <consortium name="The Broad Institute Genome Sequencing Center for Infectious Disease"/>
            <person name="Wu L."/>
            <person name="Ma J."/>
        </authorList>
    </citation>
    <scope>NUCLEOTIDE SEQUENCE [LARGE SCALE GENOMIC DNA]</scope>
    <source>
        <strain evidence="7">CGMCC 1.12769</strain>
    </source>
</reference>
<dbReference type="Pfam" id="PF13558">
    <property type="entry name" value="SbcC_Walker_B"/>
    <property type="match status" value="1"/>
</dbReference>
<evidence type="ECO:0000313" key="6">
    <source>
        <dbReference type="EMBL" id="GGH26740.1"/>
    </source>
</evidence>
<keyword evidence="4" id="KW-0175">Coiled coil</keyword>
<dbReference type="InterPro" id="IPR027417">
    <property type="entry name" value="P-loop_NTPase"/>
</dbReference>
<comment type="caution">
    <text evidence="6">The sequence shown here is derived from an EMBL/GenBank/DDBJ whole genome shotgun (WGS) entry which is preliminary data.</text>
</comment>
<organism evidence="6 7">
    <name type="scientific">Paenibacillus segetis</name>
    <dbReference type="NCBI Taxonomy" id="1325360"/>
    <lineage>
        <taxon>Bacteria</taxon>
        <taxon>Bacillati</taxon>
        <taxon>Bacillota</taxon>
        <taxon>Bacilli</taxon>
        <taxon>Bacillales</taxon>
        <taxon>Paenibacillaceae</taxon>
        <taxon>Paenibacillus</taxon>
    </lineage>
</organism>
<dbReference type="SUPFAM" id="SSF52540">
    <property type="entry name" value="P-loop containing nucleoside triphosphate hydrolases"/>
    <property type="match status" value="1"/>
</dbReference>
<evidence type="ECO:0000256" key="4">
    <source>
        <dbReference type="SAM" id="Coils"/>
    </source>
</evidence>
<sequence>MKPISLKLSGLQSYREMQEIDFSALCEMGLFGIFGPTGSGKSTILDAITLAMYGKVGRASGGTQGIMNQSEDSLFVSFTFELMSAKGTERYRVERRFKRQNELSISNTISRFIEVLPEGEQVKADKLADVTRCVEEKIGLKMDDFTRAVVLPQGKFAEFLSLKGADRRAMLQRLFHLEKYGDLLGQKLARKVKETDNSLRELNAEQQGLGNASEEMLREAEAMMKGAILLAETRRRELGDAQQRFDQLVKVRELALEHNRRTTELKALQEREGAIAELEAKLAKATASEQIRPTLTAWKEAERLLAERESLAEAAHKAAQEAEALATQAVAKAEAATALLGREEPLLLQRLDQLEQARILQRECDALLLEFRELQRKSQEGNARRLLLSEETQKEEQLLAKAQHRKQELEELLKGCEVKASERREVQIAGEREQALQMLQEQLSRAEVEESGHRTKAEECALRLKDITLKEQEAEFVCRNMAASLVQTATDLFAIESRAIACSDALSLQEVAMRQALKDRENRVWSLTLAEGLQDGQSCPVCGSVHHPQPALAGIDDSSGSEIQLDEIANLQGQIRELRYALSRDIDNCLSLLELLGAPEAEGLSSLARNQVATSLDSSEKESEPGSIESMIGALEAGREALNLSQQHHTLHSILEELQRDSKAATAARIKLQPLRTAAEVDMSSASGLLEQSKLRSESLRNELHIKKQEWEKEQPQGSLESASARLKLIQDKDAKAEEIKQRLALSVPFIEEKGAKLLALGRDVVELDKVLLQLDTQQQGKEELLKDKQERLRIWTGGADVEKLWNEANQRLQALRLDAQESTLRQSQALSQSHEFAKADVLARQAAIAAQEQKQALMQRWQGELETSPFASEEEVKEAMIDGGMIQSFTEQIRLHRDNERELQIGLKELDTKLDGRVVTDEEWSHCSTKLALAKEQDEEALQNKARTERDLEDLQTRHIRWRELEERRIKLQHEAGLLSKLQSSLRGNAFVEYVAEEQLMNVSQAASQRLRFLTKQRYALETDSSGGFVICDDANGGVKRPVATLSGGETFLTSLALALALSAQIQLRGQYPLQFFFLDEGFGTLDPELLDTVITSLEHLHHDHLSVGIISHVAELRARLPRKLVVIPAESGGEGSRAVLENL</sequence>
<dbReference type="InterPro" id="IPR038729">
    <property type="entry name" value="Rad50/SbcC_AAA"/>
</dbReference>
<feature type="coiled-coil region" evidence="4">
    <location>
        <begin position="251"/>
        <end position="328"/>
    </location>
</feature>
<keyword evidence="7" id="KW-1185">Reference proteome</keyword>
<evidence type="ECO:0000259" key="5">
    <source>
        <dbReference type="Pfam" id="PF13476"/>
    </source>
</evidence>
<feature type="coiled-coil region" evidence="4">
    <location>
        <begin position="932"/>
        <end position="966"/>
    </location>
</feature>
<accession>A0ABQ1YHS1</accession>
<feature type="coiled-coil region" evidence="4">
    <location>
        <begin position="357"/>
        <end position="449"/>
    </location>
</feature>
<comment type="similarity">
    <text evidence="1">Belongs to the SMC family. SbcC subfamily.</text>
</comment>
<evidence type="ECO:0000256" key="3">
    <source>
        <dbReference type="ARBA" id="ARBA00013368"/>
    </source>
</evidence>
<feature type="coiled-coil region" evidence="4">
    <location>
        <begin position="185"/>
        <end position="219"/>
    </location>
</feature>
<dbReference type="RefSeq" id="WP_188539677.1">
    <property type="nucleotide sequence ID" value="NZ_BMFT01000001.1"/>
</dbReference>
<proteinExistence type="inferred from homology"/>
<dbReference type="Proteomes" id="UP000659344">
    <property type="component" value="Unassembled WGS sequence"/>
</dbReference>
<dbReference type="Gene3D" id="3.40.50.300">
    <property type="entry name" value="P-loop containing nucleotide triphosphate hydrolases"/>
    <property type="match status" value="2"/>
</dbReference>
<dbReference type="PANTHER" id="PTHR32114">
    <property type="entry name" value="ABC TRANSPORTER ABCH.3"/>
    <property type="match status" value="1"/>
</dbReference>
<comment type="subunit">
    <text evidence="2">Heterodimer of SbcC and SbcD.</text>
</comment>
<evidence type="ECO:0000256" key="1">
    <source>
        <dbReference type="ARBA" id="ARBA00006930"/>
    </source>
</evidence>
<name>A0ABQ1YHS1_9BACL</name>
<evidence type="ECO:0000256" key="2">
    <source>
        <dbReference type="ARBA" id="ARBA00011322"/>
    </source>
</evidence>
<feature type="domain" description="Rad50/SbcC-type AAA" evidence="5">
    <location>
        <begin position="5"/>
        <end position="207"/>
    </location>
</feature>
<dbReference type="PANTHER" id="PTHR32114:SF2">
    <property type="entry name" value="ABC TRANSPORTER ABCH.3"/>
    <property type="match status" value="1"/>
</dbReference>
<protein>
    <recommendedName>
        <fullName evidence="3">Nuclease SbcCD subunit C</fullName>
    </recommendedName>
</protein>
<dbReference type="EMBL" id="BMFT01000001">
    <property type="protein sequence ID" value="GGH26740.1"/>
    <property type="molecule type" value="Genomic_DNA"/>
</dbReference>